<keyword evidence="10" id="KW-0030">Aminoacyl-tRNA synthetase</keyword>
<dbReference type="AlphaFoldDB" id="A0A8K0F2M2"/>
<dbReference type="Gene3D" id="1.20.120.1910">
    <property type="entry name" value="Cysteine-tRNA ligase, C-terminal anti-codon recognition domain"/>
    <property type="match status" value="1"/>
</dbReference>
<evidence type="ECO:0000256" key="8">
    <source>
        <dbReference type="ARBA" id="ARBA00022840"/>
    </source>
</evidence>
<keyword evidence="15" id="KW-1185">Reference proteome</keyword>
<name>A0A8K0F2M2_ANDGO</name>
<dbReference type="EC" id="6.1.1.16" evidence="3"/>
<comment type="caution">
    <text evidence="14">The sequence shown here is derived from an EMBL/GenBank/DDBJ whole genome shotgun (WGS) entry which is preliminary data.</text>
</comment>
<keyword evidence="8" id="KW-0067">ATP-binding</keyword>
<evidence type="ECO:0000256" key="2">
    <source>
        <dbReference type="ARBA" id="ARBA00005594"/>
    </source>
</evidence>
<organism evidence="14 15">
    <name type="scientific">Andalucia godoyi</name>
    <name type="common">Flagellate</name>
    <dbReference type="NCBI Taxonomy" id="505711"/>
    <lineage>
        <taxon>Eukaryota</taxon>
        <taxon>Discoba</taxon>
        <taxon>Jakobida</taxon>
        <taxon>Andalucina</taxon>
        <taxon>Andaluciidae</taxon>
        <taxon>Andalucia</taxon>
    </lineage>
</organism>
<evidence type="ECO:0000256" key="10">
    <source>
        <dbReference type="ARBA" id="ARBA00023146"/>
    </source>
</evidence>
<gene>
    <name evidence="14" type="ORF">ANDGO_02241</name>
</gene>
<proteinExistence type="inferred from homology"/>
<evidence type="ECO:0000256" key="12">
    <source>
        <dbReference type="SAM" id="MobiDB-lite"/>
    </source>
</evidence>
<keyword evidence="5" id="KW-0479">Metal-binding</keyword>
<keyword evidence="4" id="KW-0436">Ligase</keyword>
<dbReference type="SUPFAM" id="SSF47323">
    <property type="entry name" value="Anticodon-binding domain of a subclass of class I aminoacyl-tRNA synthetases"/>
    <property type="match status" value="1"/>
</dbReference>
<feature type="region of interest" description="Disordered" evidence="12">
    <location>
        <begin position="281"/>
        <end position="313"/>
    </location>
</feature>
<evidence type="ECO:0000313" key="14">
    <source>
        <dbReference type="EMBL" id="KAF0853153.1"/>
    </source>
</evidence>
<dbReference type="GO" id="GO:0004817">
    <property type="term" value="F:cysteine-tRNA ligase activity"/>
    <property type="evidence" value="ECO:0007669"/>
    <property type="project" value="UniProtKB-EC"/>
</dbReference>
<evidence type="ECO:0000256" key="1">
    <source>
        <dbReference type="ARBA" id="ARBA00001947"/>
    </source>
</evidence>
<dbReference type="GO" id="GO:0006423">
    <property type="term" value="P:cysteinyl-tRNA aminoacylation"/>
    <property type="evidence" value="ECO:0007669"/>
    <property type="project" value="InterPro"/>
</dbReference>
<evidence type="ECO:0000256" key="4">
    <source>
        <dbReference type="ARBA" id="ARBA00022598"/>
    </source>
</evidence>
<evidence type="ECO:0000313" key="15">
    <source>
        <dbReference type="Proteomes" id="UP000799049"/>
    </source>
</evidence>
<keyword evidence="6" id="KW-0547">Nucleotide-binding</keyword>
<keyword evidence="7" id="KW-0862">Zinc</keyword>
<dbReference type="InterPro" id="IPR024909">
    <property type="entry name" value="Cys-tRNA/MSH_ligase"/>
</dbReference>
<feature type="domain" description="tRNA synthetases class I catalytic" evidence="13">
    <location>
        <begin position="33"/>
        <end position="267"/>
    </location>
</feature>
<dbReference type="InterPro" id="IPR009080">
    <property type="entry name" value="tRNAsynth_Ia_anticodon-bd"/>
</dbReference>
<dbReference type="Pfam" id="PF01406">
    <property type="entry name" value="tRNA-synt_1e"/>
    <property type="match status" value="2"/>
</dbReference>
<evidence type="ECO:0000256" key="11">
    <source>
        <dbReference type="ARBA" id="ARBA00031499"/>
    </source>
</evidence>
<keyword evidence="9" id="KW-0648">Protein biosynthesis</keyword>
<dbReference type="SUPFAM" id="SSF52374">
    <property type="entry name" value="Nucleotidylyl transferase"/>
    <property type="match status" value="1"/>
</dbReference>
<evidence type="ECO:0000256" key="3">
    <source>
        <dbReference type="ARBA" id="ARBA00012832"/>
    </source>
</evidence>
<accession>A0A8K0F2M2</accession>
<dbReference type="CDD" id="cd00672">
    <property type="entry name" value="CysRS_core"/>
    <property type="match status" value="1"/>
</dbReference>
<dbReference type="Proteomes" id="UP000799049">
    <property type="component" value="Unassembled WGS sequence"/>
</dbReference>
<dbReference type="PANTHER" id="PTHR10890">
    <property type="entry name" value="CYSTEINYL-TRNA SYNTHETASE"/>
    <property type="match status" value="1"/>
</dbReference>
<evidence type="ECO:0000256" key="5">
    <source>
        <dbReference type="ARBA" id="ARBA00022723"/>
    </source>
</evidence>
<dbReference type="GO" id="GO:0046872">
    <property type="term" value="F:metal ion binding"/>
    <property type="evidence" value="ECO:0007669"/>
    <property type="project" value="UniProtKB-KW"/>
</dbReference>
<dbReference type="OrthoDB" id="438179at2759"/>
<evidence type="ECO:0000259" key="13">
    <source>
        <dbReference type="Pfam" id="PF01406"/>
    </source>
</evidence>
<dbReference type="InterPro" id="IPR015803">
    <property type="entry name" value="Cys-tRNA-ligase"/>
</dbReference>
<evidence type="ECO:0000256" key="6">
    <source>
        <dbReference type="ARBA" id="ARBA00022741"/>
    </source>
</evidence>
<comment type="cofactor">
    <cofactor evidence="1">
        <name>Zn(2+)</name>
        <dbReference type="ChEBI" id="CHEBI:29105"/>
    </cofactor>
</comment>
<evidence type="ECO:0000256" key="7">
    <source>
        <dbReference type="ARBA" id="ARBA00022833"/>
    </source>
</evidence>
<comment type="similarity">
    <text evidence="2">Belongs to the class-I aminoacyl-tRNA synthetase family.</text>
</comment>
<evidence type="ECO:0000256" key="9">
    <source>
        <dbReference type="ARBA" id="ARBA00022917"/>
    </source>
</evidence>
<sequence length="619" mass="67945">MMNCRRCYHTLSTLRVLNSLTSAKEPLRLRNPNFLTWYTCGPTVYDAAHLGHARTYVSVDMIHRIITNYFKVPVVHAMGITNVDDKIIQKATDRNVSFMDVANQYEEAFLRDMSRLNVAKPVSFLRVSDHLQSILQFIETLVQHDLAYVNSTGVYFDTTAYGKYGGRLSSASEVDTSEDAVQGGPSSALAKRSVRDFALWKFRDKPSASAGSPVWDSPWGPGRPGWHIECSAMTNSFFGDHLDVHAGGVDLKFPHHENEIAQSEAHLQCCSSVCTQSPTTSVAATSSSSSSSSKGGDGSGGGVNSNSDGHDNSDPASEWCSTFIHTGHLYIQGRKMSKSLKNFITIEDILREYSADEFRMLCALHRYEGSLMYDASGSGGSMVEASTRVRSLTSFFGEARDLVAKWGRSGSLPHGGPSAGFPEPSSSFSTNSTRRAQLNDLFECWGQSQQKLHAALCDNFHTRGAVDAVQDLVSECKHFMSSSTFQVRDVYAVSTIANYAQSVLQDTLGFVSLGFATAASRQPQPSESFHSVETSIDALVEFRSLIRTLAKDSMARKKKLAKGEDPPFDVEKALLSACDHIRDEVLASKLHVMVRDTVAQSDGSESARWTWCTEATNSR</sequence>
<protein>
    <recommendedName>
        <fullName evidence="3">cysteine--tRNA ligase</fullName>
        <ecNumber evidence="3">6.1.1.16</ecNumber>
    </recommendedName>
    <alternativeName>
        <fullName evidence="11">Cysteinyl-tRNA synthetase</fullName>
    </alternativeName>
</protein>
<dbReference type="InterPro" id="IPR032678">
    <property type="entry name" value="tRNA-synt_1_cat_dom"/>
</dbReference>
<dbReference type="GO" id="GO:0005524">
    <property type="term" value="F:ATP binding"/>
    <property type="evidence" value="ECO:0007669"/>
    <property type="project" value="UniProtKB-KW"/>
</dbReference>
<reference evidence="14" key="1">
    <citation type="submission" date="2019-09" db="EMBL/GenBank/DDBJ databases">
        <title>The Mitochondrial Proteome of the Jakobid, Andalucia godoyi, a Protist With the Most Gene-Rich and Bacteria-Like Mitochondrial Genome.</title>
        <authorList>
            <person name="Gray M.W."/>
            <person name="Burger G."/>
            <person name="Derelle R."/>
            <person name="Klimes V."/>
            <person name="Leger M."/>
            <person name="Sarrasin M."/>
            <person name="Vlcek C."/>
            <person name="Roger A.J."/>
            <person name="Elias M."/>
            <person name="Lang B.F."/>
        </authorList>
    </citation>
    <scope>NUCLEOTIDE SEQUENCE</scope>
    <source>
        <strain evidence="14">And28</strain>
    </source>
</reference>
<dbReference type="InterPro" id="IPR014729">
    <property type="entry name" value="Rossmann-like_a/b/a_fold"/>
</dbReference>
<dbReference type="Gene3D" id="3.40.50.620">
    <property type="entry name" value="HUPs"/>
    <property type="match status" value="1"/>
</dbReference>
<dbReference type="PANTHER" id="PTHR10890:SF27">
    <property type="entry name" value="CYSTEINE--TRNA LIGASE, MITOCHONDRIAL-RELATED"/>
    <property type="match status" value="1"/>
</dbReference>
<dbReference type="PRINTS" id="PR00983">
    <property type="entry name" value="TRNASYNTHCYS"/>
</dbReference>
<dbReference type="HAMAP" id="MF_00041">
    <property type="entry name" value="Cys_tRNA_synth"/>
    <property type="match status" value="1"/>
</dbReference>
<feature type="domain" description="tRNA synthetases class I catalytic" evidence="13">
    <location>
        <begin position="317"/>
        <end position="374"/>
    </location>
</feature>
<dbReference type="EMBL" id="VRVR01000001">
    <property type="protein sequence ID" value="KAF0853153.1"/>
    <property type="molecule type" value="Genomic_DNA"/>
</dbReference>
<dbReference type="GO" id="GO:0005737">
    <property type="term" value="C:cytoplasm"/>
    <property type="evidence" value="ECO:0007669"/>
    <property type="project" value="TreeGrafter"/>
</dbReference>